<evidence type="ECO:0000256" key="1">
    <source>
        <dbReference type="ARBA" id="ARBA00005234"/>
    </source>
</evidence>
<dbReference type="AlphaFoldDB" id="A0AAQ3UCB0"/>
<comment type="similarity">
    <text evidence="1">Belongs to the peptidase C48 family.</text>
</comment>
<feature type="domain" description="Ubiquitin-like protease family profile" evidence="4">
    <location>
        <begin position="1"/>
        <end position="227"/>
    </location>
</feature>
<protein>
    <recommendedName>
        <fullName evidence="4">Ubiquitin-like protease family profile domain-containing protein</fullName>
    </recommendedName>
</protein>
<evidence type="ECO:0000256" key="3">
    <source>
        <dbReference type="ARBA" id="ARBA00022801"/>
    </source>
</evidence>
<dbReference type="GO" id="GO:0008234">
    <property type="term" value="F:cysteine-type peptidase activity"/>
    <property type="evidence" value="ECO:0007669"/>
    <property type="project" value="InterPro"/>
</dbReference>
<dbReference type="InterPro" id="IPR038765">
    <property type="entry name" value="Papain-like_cys_pep_sf"/>
</dbReference>
<dbReference type="Proteomes" id="UP001341281">
    <property type="component" value="Chromosome 08"/>
</dbReference>
<dbReference type="InterPro" id="IPR003653">
    <property type="entry name" value="Peptidase_C48_C"/>
</dbReference>
<proteinExistence type="inferred from homology"/>
<dbReference type="Pfam" id="PF02902">
    <property type="entry name" value="Peptidase_C48"/>
    <property type="match status" value="1"/>
</dbReference>
<dbReference type="GO" id="GO:0006508">
    <property type="term" value="P:proteolysis"/>
    <property type="evidence" value="ECO:0007669"/>
    <property type="project" value="UniProtKB-KW"/>
</dbReference>
<organism evidence="5 6">
    <name type="scientific">Paspalum notatum var. saurae</name>
    <dbReference type="NCBI Taxonomy" id="547442"/>
    <lineage>
        <taxon>Eukaryota</taxon>
        <taxon>Viridiplantae</taxon>
        <taxon>Streptophyta</taxon>
        <taxon>Embryophyta</taxon>
        <taxon>Tracheophyta</taxon>
        <taxon>Spermatophyta</taxon>
        <taxon>Magnoliopsida</taxon>
        <taxon>Liliopsida</taxon>
        <taxon>Poales</taxon>
        <taxon>Poaceae</taxon>
        <taxon>PACMAD clade</taxon>
        <taxon>Panicoideae</taxon>
        <taxon>Andropogonodae</taxon>
        <taxon>Paspaleae</taxon>
        <taxon>Paspalinae</taxon>
        <taxon>Paspalum</taxon>
    </lineage>
</organism>
<evidence type="ECO:0000313" key="6">
    <source>
        <dbReference type="Proteomes" id="UP001341281"/>
    </source>
</evidence>
<name>A0AAQ3UCB0_PASNO</name>
<keyword evidence="2" id="KW-0645">Protease</keyword>
<evidence type="ECO:0000313" key="5">
    <source>
        <dbReference type="EMBL" id="WVZ89643.1"/>
    </source>
</evidence>
<accession>A0AAQ3UCB0</accession>
<evidence type="ECO:0000259" key="4">
    <source>
        <dbReference type="PROSITE" id="PS50600"/>
    </source>
</evidence>
<sequence>MKTKSKCYDFRKDAVKYGSDSRLQKQQDSRKETCNRRFCGSSVPPTTPIANIVKPTHTKCALALREFLCIRDAEINRTVMDFSGYISTCHDVKEYFADGKSLDIVFMQYFIECIMVPMLRGGHWSLYVVNTVRRCVDILDSNPYGPALGGTTWRMYHNAQVVDTNGAKLPWSKLIMNRLNKALQIARPKSSIPKFGKYKIDLAPNCPTMNPGSNDCGFFVTRYIHFYDFRDASISLLLDPDMSREHRSLLLHYLTFHRNNKSLPLPPDIQRLCHSDHESQPDQCLCIFWPTVD</sequence>
<keyword evidence="6" id="KW-1185">Reference proteome</keyword>
<evidence type="ECO:0000256" key="2">
    <source>
        <dbReference type="ARBA" id="ARBA00022670"/>
    </source>
</evidence>
<keyword evidence="3" id="KW-0378">Hydrolase</keyword>
<dbReference type="SUPFAM" id="SSF54001">
    <property type="entry name" value="Cysteine proteinases"/>
    <property type="match status" value="1"/>
</dbReference>
<dbReference type="EMBL" id="CP144752">
    <property type="protein sequence ID" value="WVZ89643.1"/>
    <property type="molecule type" value="Genomic_DNA"/>
</dbReference>
<gene>
    <name evidence="5" type="ORF">U9M48_036022</name>
</gene>
<dbReference type="PROSITE" id="PS50600">
    <property type="entry name" value="ULP_PROTEASE"/>
    <property type="match status" value="1"/>
</dbReference>
<dbReference type="Gene3D" id="3.40.395.10">
    <property type="entry name" value="Adenoviral Proteinase, Chain A"/>
    <property type="match status" value="1"/>
</dbReference>
<reference evidence="5 6" key="1">
    <citation type="submission" date="2024-02" db="EMBL/GenBank/DDBJ databases">
        <title>High-quality chromosome-scale genome assembly of Pensacola bahiagrass (Paspalum notatum Flugge var. saurae).</title>
        <authorList>
            <person name="Vega J.M."/>
            <person name="Podio M."/>
            <person name="Orjuela J."/>
            <person name="Siena L.A."/>
            <person name="Pessino S.C."/>
            <person name="Combes M.C."/>
            <person name="Mariac C."/>
            <person name="Albertini E."/>
            <person name="Pupilli F."/>
            <person name="Ortiz J.P.A."/>
            <person name="Leblanc O."/>
        </authorList>
    </citation>
    <scope>NUCLEOTIDE SEQUENCE [LARGE SCALE GENOMIC DNA]</scope>
    <source>
        <strain evidence="5">R1</strain>
        <tissue evidence="5">Leaf</tissue>
    </source>
</reference>